<dbReference type="PROSITE" id="PS50088">
    <property type="entry name" value="ANK_REPEAT"/>
    <property type="match status" value="2"/>
</dbReference>
<evidence type="ECO:0000256" key="3">
    <source>
        <dbReference type="PROSITE-ProRule" id="PRU00023"/>
    </source>
</evidence>
<dbReference type="EMBL" id="CP114040">
    <property type="protein sequence ID" value="WAS93300.1"/>
    <property type="molecule type" value="Genomic_DNA"/>
</dbReference>
<keyword evidence="5" id="KW-1185">Reference proteome</keyword>
<keyword evidence="1" id="KW-0677">Repeat</keyword>
<dbReference type="PANTHER" id="PTHR24189">
    <property type="entry name" value="MYOTROPHIN"/>
    <property type="match status" value="1"/>
</dbReference>
<evidence type="ECO:0000313" key="4">
    <source>
        <dbReference type="EMBL" id="WAS93300.1"/>
    </source>
</evidence>
<proteinExistence type="predicted"/>
<dbReference type="RefSeq" id="WP_269035630.1">
    <property type="nucleotide sequence ID" value="NZ_CP114040.1"/>
</dbReference>
<dbReference type="Gene3D" id="1.25.40.20">
    <property type="entry name" value="Ankyrin repeat-containing domain"/>
    <property type="match status" value="1"/>
</dbReference>
<feature type="repeat" description="ANK" evidence="3">
    <location>
        <begin position="68"/>
        <end position="100"/>
    </location>
</feature>
<dbReference type="InterPro" id="IPR036770">
    <property type="entry name" value="Ankyrin_rpt-contain_sf"/>
</dbReference>
<dbReference type="Pfam" id="PF13606">
    <property type="entry name" value="Ank_3"/>
    <property type="match status" value="2"/>
</dbReference>
<reference evidence="4" key="1">
    <citation type="submission" date="2022-11" db="EMBL/GenBank/DDBJ databases">
        <title>Minimal conservation of predation-associated metabolite biosynthetic gene clusters underscores biosynthetic potential of Myxococcota including descriptions for ten novel species: Archangium lansinium sp. nov., Myxococcus landrumus sp. nov., Nannocystis bai.</title>
        <authorList>
            <person name="Ahearne A."/>
            <person name="Stevens C."/>
            <person name="Dowd S."/>
        </authorList>
    </citation>
    <scope>NUCLEOTIDE SEQUENCE</scope>
    <source>
        <strain evidence="4">Fl3</strain>
    </source>
</reference>
<organism evidence="4 5">
    <name type="scientific">Nannocystis punicea</name>
    <dbReference type="NCBI Taxonomy" id="2995304"/>
    <lineage>
        <taxon>Bacteria</taxon>
        <taxon>Pseudomonadati</taxon>
        <taxon>Myxococcota</taxon>
        <taxon>Polyangia</taxon>
        <taxon>Nannocystales</taxon>
        <taxon>Nannocystaceae</taxon>
        <taxon>Nannocystis</taxon>
    </lineage>
</organism>
<dbReference type="SMART" id="SM00248">
    <property type="entry name" value="ANK"/>
    <property type="match status" value="2"/>
</dbReference>
<dbReference type="PANTHER" id="PTHR24189:SF50">
    <property type="entry name" value="ANKYRIN REPEAT AND SOCS BOX PROTEIN 2"/>
    <property type="match status" value="1"/>
</dbReference>
<sequence>MNEQQAELLRLIGQIDDLWYTETYKQRELPEAEYRELLQRQQAKNTAVVAQIRELLAGGVSLDFTRNGSHTPLLVAVTHNDVALIELLIEHGADIRAETGYESPLHRAAEFGAHRVVRFLIEQGVDPRGKVGGRTPLAAARASRHSRGVVPLLVELLLPTKSRRPPPPKKPKELAEAEVTAWLAEAPPPTVGAATWAALRSFMDSVFVEEHSVSIDQLYESIEEHGDTRPELVFACVELIRKVARREPKAKTLKKLAKSVAVHHGDLTIDGKLTIGSLMVTGDLTVRGDANNVEGRRLFVGGNFTCESFRTEGPAVIGGDLTARVVDAFYNDYSLEVRGTLRADRLIVDHHVVRAGAFAVAERIDR</sequence>
<feature type="repeat" description="ANK" evidence="3">
    <location>
        <begin position="100"/>
        <end position="126"/>
    </location>
</feature>
<evidence type="ECO:0000256" key="2">
    <source>
        <dbReference type="ARBA" id="ARBA00023043"/>
    </source>
</evidence>
<protein>
    <submittedName>
        <fullName evidence="4">Ankyrin repeat domain-containing protein</fullName>
    </submittedName>
</protein>
<dbReference type="PROSITE" id="PS50297">
    <property type="entry name" value="ANK_REP_REGION"/>
    <property type="match status" value="2"/>
</dbReference>
<evidence type="ECO:0000256" key="1">
    <source>
        <dbReference type="ARBA" id="ARBA00022737"/>
    </source>
</evidence>
<dbReference type="SUPFAM" id="SSF48403">
    <property type="entry name" value="Ankyrin repeat"/>
    <property type="match status" value="1"/>
</dbReference>
<keyword evidence="2 3" id="KW-0040">ANK repeat</keyword>
<accession>A0ABY7H220</accession>
<dbReference type="InterPro" id="IPR002110">
    <property type="entry name" value="Ankyrin_rpt"/>
</dbReference>
<dbReference type="InterPro" id="IPR050745">
    <property type="entry name" value="Multifunctional_regulatory"/>
</dbReference>
<name>A0ABY7H220_9BACT</name>
<dbReference type="Proteomes" id="UP001164459">
    <property type="component" value="Chromosome"/>
</dbReference>
<gene>
    <name evidence="4" type="ORF">O0S08_44715</name>
</gene>
<evidence type="ECO:0000313" key="5">
    <source>
        <dbReference type="Proteomes" id="UP001164459"/>
    </source>
</evidence>